<evidence type="ECO:0000256" key="8">
    <source>
        <dbReference type="ARBA" id="ARBA00022989"/>
    </source>
</evidence>
<evidence type="ECO:0000256" key="6">
    <source>
        <dbReference type="ARBA" id="ARBA00022801"/>
    </source>
</evidence>
<keyword evidence="6" id="KW-0378">Hydrolase</keyword>
<reference evidence="12 13" key="1">
    <citation type="journal article" date="2009" name="Science">
        <title>Green evolution and dynamic adaptations revealed by genomes of the marine picoeukaryotes Micromonas.</title>
        <authorList>
            <person name="Worden A.Z."/>
            <person name="Lee J.H."/>
            <person name="Mock T."/>
            <person name="Rouze P."/>
            <person name="Simmons M.P."/>
            <person name="Aerts A.L."/>
            <person name="Allen A.E."/>
            <person name="Cuvelier M.L."/>
            <person name="Derelle E."/>
            <person name="Everett M.V."/>
            <person name="Foulon E."/>
            <person name="Grimwood J."/>
            <person name="Gundlach H."/>
            <person name="Henrissat B."/>
            <person name="Napoli C."/>
            <person name="McDonald S.M."/>
            <person name="Parker M.S."/>
            <person name="Rombauts S."/>
            <person name="Salamov A."/>
            <person name="Von Dassow P."/>
            <person name="Badger J.H."/>
            <person name="Coutinho P.M."/>
            <person name="Demir E."/>
            <person name="Dubchak I."/>
            <person name="Gentemann C."/>
            <person name="Eikrem W."/>
            <person name="Gready J.E."/>
            <person name="John U."/>
            <person name="Lanier W."/>
            <person name="Lindquist E.A."/>
            <person name="Lucas S."/>
            <person name="Mayer K.F."/>
            <person name="Moreau H."/>
            <person name="Not F."/>
            <person name="Otillar R."/>
            <person name="Panaud O."/>
            <person name="Pangilinan J."/>
            <person name="Paulsen I."/>
            <person name="Piegu B."/>
            <person name="Poliakov A."/>
            <person name="Robbens S."/>
            <person name="Schmutz J."/>
            <person name="Toulza E."/>
            <person name="Wyss T."/>
            <person name="Zelensky A."/>
            <person name="Zhou K."/>
            <person name="Armbrust E.V."/>
            <person name="Bhattacharya D."/>
            <person name="Goodenough U.W."/>
            <person name="Van de Peer Y."/>
            <person name="Grigoriev I.V."/>
        </authorList>
    </citation>
    <scope>NUCLEOTIDE SEQUENCE [LARGE SCALE GENOMIC DNA]</scope>
    <source>
        <strain evidence="13">RCC299 / NOUM17</strain>
    </source>
</reference>
<dbReference type="EMBL" id="CP001332">
    <property type="protein sequence ID" value="ACO67502.1"/>
    <property type="molecule type" value="Genomic_DNA"/>
</dbReference>
<keyword evidence="5" id="KW-0812">Transmembrane</keyword>
<dbReference type="OrthoDB" id="45421at2759"/>
<dbReference type="GO" id="GO:0006508">
    <property type="term" value="P:proteolysis"/>
    <property type="evidence" value="ECO:0007669"/>
    <property type="project" value="UniProtKB-KW"/>
</dbReference>
<evidence type="ECO:0000256" key="4">
    <source>
        <dbReference type="ARBA" id="ARBA00022670"/>
    </source>
</evidence>
<comment type="subcellular location">
    <subcellularLocation>
        <location evidence="1">Cell membrane</location>
    </subcellularLocation>
</comment>
<keyword evidence="9" id="KW-0472">Membrane</keyword>
<evidence type="ECO:0000259" key="10">
    <source>
        <dbReference type="Pfam" id="PF01343"/>
    </source>
</evidence>
<dbReference type="GO" id="GO:0004252">
    <property type="term" value="F:serine-type endopeptidase activity"/>
    <property type="evidence" value="ECO:0007669"/>
    <property type="project" value="InterPro"/>
</dbReference>
<organism evidence="12 13">
    <name type="scientific">Micromonas commoda (strain RCC299 / NOUM17 / CCMP2709)</name>
    <name type="common">Picoplanktonic green alga</name>
    <dbReference type="NCBI Taxonomy" id="296587"/>
    <lineage>
        <taxon>Eukaryota</taxon>
        <taxon>Viridiplantae</taxon>
        <taxon>Chlorophyta</taxon>
        <taxon>Mamiellophyceae</taxon>
        <taxon>Mamiellales</taxon>
        <taxon>Mamiellaceae</taxon>
        <taxon>Micromonas</taxon>
    </lineage>
</organism>
<dbReference type="STRING" id="296587.C1EHG6"/>
<dbReference type="RefSeq" id="XP_002506244.1">
    <property type="nucleotide sequence ID" value="XM_002506198.1"/>
</dbReference>
<evidence type="ECO:0000256" key="7">
    <source>
        <dbReference type="ARBA" id="ARBA00022825"/>
    </source>
</evidence>
<keyword evidence="7" id="KW-0720">Serine protease</keyword>
<dbReference type="KEGG" id="mis:MICPUN_109506"/>
<dbReference type="SUPFAM" id="SSF52096">
    <property type="entry name" value="ClpP/crotonase"/>
    <property type="match status" value="1"/>
</dbReference>
<name>C1EHG6_MICCC</name>
<comment type="similarity">
    <text evidence="2">Belongs to the peptidase S49 family.</text>
</comment>
<keyword evidence="8" id="KW-1133">Transmembrane helix</keyword>
<keyword evidence="13" id="KW-1185">Reference proteome</keyword>
<dbReference type="GO" id="GO:0005886">
    <property type="term" value="C:plasma membrane"/>
    <property type="evidence" value="ECO:0007669"/>
    <property type="project" value="UniProtKB-SubCell"/>
</dbReference>
<feature type="domain" description="Peptidase S49 N-terminal proteobacteria" evidence="11">
    <location>
        <begin position="4"/>
        <end position="66"/>
    </location>
</feature>
<evidence type="ECO:0000256" key="2">
    <source>
        <dbReference type="ARBA" id="ARBA00008683"/>
    </source>
</evidence>
<dbReference type="NCBIfam" id="NF008745">
    <property type="entry name" value="PRK11778.1"/>
    <property type="match status" value="1"/>
</dbReference>
<keyword evidence="4" id="KW-0645">Protease</keyword>
<feature type="domain" description="Peptidase S49" evidence="10">
    <location>
        <begin position="69"/>
        <end position="212"/>
    </location>
</feature>
<evidence type="ECO:0000256" key="1">
    <source>
        <dbReference type="ARBA" id="ARBA00004236"/>
    </source>
</evidence>
<gene>
    <name evidence="12" type="ORF">MICPUN_109506</name>
</gene>
<evidence type="ECO:0000256" key="3">
    <source>
        <dbReference type="ARBA" id="ARBA00022475"/>
    </source>
</evidence>
<dbReference type="InterPro" id="IPR047272">
    <property type="entry name" value="S49_SppA_C"/>
</dbReference>
<evidence type="ECO:0000313" key="13">
    <source>
        <dbReference type="Proteomes" id="UP000002009"/>
    </source>
</evidence>
<keyword evidence="3" id="KW-1003">Cell membrane</keyword>
<dbReference type="PANTHER" id="PTHR42987:SF4">
    <property type="entry name" value="PROTEASE SOHB-RELATED"/>
    <property type="match status" value="1"/>
</dbReference>
<dbReference type="InterPro" id="IPR002142">
    <property type="entry name" value="Peptidase_S49"/>
</dbReference>
<dbReference type="CDD" id="cd07023">
    <property type="entry name" value="S49_Sppa_N_C"/>
    <property type="match status" value="1"/>
</dbReference>
<evidence type="ECO:0000256" key="5">
    <source>
        <dbReference type="ARBA" id="ARBA00022692"/>
    </source>
</evidence>
<sequence length="342" mass="35714">MERRDKPHVFVLQFFGDVRASQASNLREEVTAVLRSAKKSRGDEVVLVLNTGGGTVTGYGLAAAQLTRLKDAGIKLTICVEQVAASGGYMMACTADRLVASPFAVLGSIGVISEIPNVYERLKKEGVEFQTVTAGKFKRTLTPTKKIEKADVEKSKADIEDVLTLFKTFVKQQRPKLVIDEVATGETWFGADALKRDLCDELKTTDDVLLELLAAGREIFSVKYRPPQSGPAALLAGGGGGDDDARMGASANGGGGGWGALRAAALGVATFAQAAGGLPGSVGLPFSGSYPGSSFGTGEALAVDGADAAGKVMARGGRYLGEEDYVGGGIFSAVDDEDEVYF</sequence>
<evidence type="ECO:0008006" key="14">
    <source>
        <dbReference type="Google" id="ProtNLM"/>
    </source>
</evidence>
<dbReference type="InterPro" id="IPR013703">
    <property type="entry name" value="Peptidase_S49_N_proteobac"/>
</dbReference>
<dbReference type="PANTHER" id="PTHR42987">
    <property type="entry name" value="PEPTIDASE S49"/>
    <property type="match status" value="1"/>
</dbReference>
<dbReference type="eggNOG" id="ENOG502QQH5">
    <property type="taxonomic scope" value="Eukaryota"/>
</dbReference>
<dbReference type="Pfam" id="PF08496">
    <property type="entry name" value="Peptidase_S49_N"/>
    <property type="match status" value="1"/>
</dbReference>
<dbReference type="InParanoid" id="C1EHG6"/>
<dbReference type="OMA" id="MACTADR"/>
<accession>C1EHG6</accession>
<dbReference type="Gene3D" id="3.90.226.10">
    <property type="entry name" value="2-enoyl-CoA Hydratase, Chain A, domain 1"/>
    <property type="match status" value="1"/>
</dbReference>
<dbReference type="Proteomes" id="UP000002009">
    <property type="component" value="Chromosome 14"/>
</dbReference>
<evidence type="ECO:0000259" key="11">
    <source>
        <dbReference type="Pfam" id="PF08496"/>
    </source>
</evidence>
<evidence type="ECO:0000256" key="9">
    <source>
        <dbReference type="ARBA" id="ARBA00023136"/>
    </source>
</evidence>
<proteinExistence type="inferred from homology"/>
<dbReference type="AlphaFoldDB" id="C1EHG6"/>
<dbReference type="InterPro" id="IPR029045">
    <property type="entry name" value="ClpP/crotonase-like_dom_sf"/>
</dbReference>
<evidence type="ECO:0000313" key="12">
    <source>
        <dbReference type="EMBL" id="ACO67502.1"/>
    </source>
</evidence>
<dbReference type="Pfam" id="PF01343">
    <property type="entry name" value="Peptidase_S49"/>
    <property type="match status" value="1"/>
</dbReference>
<dbReference type="GeneID" id="8248966"/>
<protein>
    <recommendedName>
        <fullName evidence="14">Peptidase S49 domain-containing protein</fullName>
    </recommendedName>
</protein>
<dbReference type="Gene3D" id="6.20.330.10">
    <property type="match status" value="1"/>
</dbReference>